<proteinExistence type="predicted"/>
<gene>
    <name evidence="4" type="ordered locus">Shew_1411</name>
</gene>
<organism evidence="4 5">
    <name type="scientific">Shewanella loihica (strain ATCC BAA-1088 / PV-4)</name>
    <dbReference type="NCBI Taxonomy" id="323850"/>
    <lineage>
        <taxon>Bacteria</taxon>
        <taxon>Pseudomonadati</taxon>
        <taxon>Pseudomonadota</taxon>
        <taxon>Gammaproteobacteria</taxon>
        <taxon>Alteromonadales</taxon>
        <taxon>Shewanellaceae</taxon>
        <taxon>Shewanella</taxon>
    </lineage>
</organism>
<dbReference type="PROSITE" id="PS00101">
    <property type="entry name" value="HEXAPEP_TRANSFERASES"/>
    <property type="match status" value="1"/>
</dbReference>
<dbReference type="PANTHER" id="PTHR23416">
    <property type="entry name" value="SIALIC ACID SYNTHASE-RELATED"/>
    <property type="match status" value="1"/>
</dbReference>
<dbReference type="GO" id="GO:0016746">
    <property type="term" value="F:acyltransferase activity"/>
    <property type="evidence" value="ECO:0007669"/>
    <property type="project" value="UniProtKB-KW"/>
</dbReference>
<sequence>MVKLRLFFMFLCGLFWFKKAGVYISPSSRVIGADRISVGRKFGAGSGFWMEAIGSYADRLYQPMISIGNNVSFSNNCHVSSINKIHIGNNVLVGSNVHITDLSHGCYSEANSSCDPEEPPIYRALFSGGEVVISDNVWIGDGVVILPGVTIGRGTVIGANSVVSRSIPENSIAVGNPAVVIKQYRNGGWRRI</sequence>
<evidence type="ECO:0000256" key="3">
    <source>
        <dbReference type="ARBA" id="ARBA00023315"/>
    </source>
</evidence>
<dbReference type="SUPFAM" id="SSF51161">
    <property type="entry name" value="Trimeric LpxA-like enzymes"/>
    <property type="match status" value="1"/>
</dbReference>
<keyword evidence="2" id="KW-0677">Repeat</keyword>
<dbReference type="Proteomes" id="UP000001558">
    <property type="component" value="Chromosome"/>
</dbReference>
<name>A3QCT2_SHELP</name>
<dbReference type="HOGENOM" id="CLU_051638_7_0_6"/>
<evidence type="ECO:0000313" key="4">
    <source>
        <dbReference type="EMBL" id="ABO23280.1"/>
    </source>
</evidence>
<dbReference type="AlphaFoldDB" id="A3QCT2"/>
<evidence type="ECO:0000256" key="2">
    <source>
        <dbReference type="ARBA" id="ARBA00022737"/>
    </source>
</evidence>
<dbReference type="InterPro" id="IPR001451">
    <property type="entry name" value="Hexapep"/>
</dbReference>
<dbReference type="PANTHER" id="PTHR23416:SF78">
    <property type="entry name" value="LIPOPOLYSACCHARIDE BIOSYNTHESIS O-ACETYL TRANSFERASE WBBJ-RELATED"/>
    <property type="match status" value="1"/>
</dbReference>
<evidence type="ECO:0000313" key="5">
    <source>
        <dbReference type="Proteomes" id="UP000001558"/>
    </source>
</evidence>
<dbReference type="Gene3D" id="2.160.10.10">
    <property type="entry name" value="Hexapeptide repeat proteins"/>
    <property type="match status" value="1"/>
</dbReference>
<dbReference type="CDD" id="cd04647">
    <property type="entry name" value="LbH_MAT_like"/>
    <property type="match status" value="1"/>
</dbReference>
<dbReference type="InterPro" id="IPR051159">
    <property type="entry name" value="Hexapeptide_acetyltransf"/>
</dbReference>
<dbReference type="RefSeq" id="WP_011865212.1">
    <property type="nucleotide sequence ID" value="NC_009092.1"/>
</dbReference>
<accession>A3QCT2</accession>
<dbReference type="InterPro" id="IPR018357">
    <property type="entry name" value="Hexapep_transf_CS"/>
</dbReference>
<dbReference type="OrthoDB" id="9815592at2"/>
<keyword evidence="1 4" id="KW-0808">Transferase</keyword>
<keyword evidence="5" id="KW-1185">Reference proteome</keyword>
<reference evidence="4 5" key="1">
    <citation type="submission" date="2007-03" db="EMBL/GenBank/DDBJ databases">
        <title>Complete sequence of Shewanella loihica PV-4.</title>
        <authorList>
            <consortium name="US DOE Joint Genome Institute"/>
            <person name="Copeland A."/>
            <person name="Lucas S."/>
            <person name="Lapidus A."/>
            <person name="Barry K."/>
            <person name="Detter J.C."/>
            <person name="Glavina del Rio T."/>
            <person name="Hammon N."/>
            <person name="Israni S."/>
            <person name="Dalin E."/>
            <person name="Tice H."/>
            <person name="Pitluck S."/>
            <person name="Chain P."/>
            <person name="Malfatti S."/>
            <person name="Shin M."/>
            <person name="Vergez L."/>
            <person name="Schmutz J."/>
            <person name="Larimer F."/>
            <person name="Land M."/>
            <person name="Hauser L."/>
            <person name="Kyrpides N."/>
            <person name="Mikhailova N."/>
            <person name="Romine M.F."/>
            <person name="Serres G."/>
            <person name="Fredrickson J."/>
            <person name="Tiedje J."/>
            <person name="Richardson P."/>
        </authorList>
    </citation>
    <scope>NUCLEOTIDE SEQUENCE [LARGE SCALE GENOMIC DNA]</scope>
    <source>
        <strain evidence="5">ATCC BAA-1088 / PV-4</strain>
    </source>
</reference>
<dbReference type="KEGG" id="slo:Shew_1411"/>
<dbReference type="eggNOG" id="COG0110">
    <property type="taxonomic scope" value="Bacteria"/>
</dbReference>
<dbReference type="InterPro" id="IPR011004">
    <property type="entry name" value="Trimer_LpxA-like_sf"/>
</dbReference>
<dbReference type="STRING" id="323850.Shew_1411"/>
<keyword evidence="3" id="KW-0012">Acyltransferase</keyword>
<dbReference type="Pfam" id="PF00132">
    <property type="entry name" value="Hexapep"/>
    <property type="match status" value="1"/>
</dbReference>
<evidence type="ECO:0000256" key="1">
    <source>
        <dbReference type="ARBA" id="ARBA00022679"/>
    </source>
</evidence>
<protein>
    <submittedName>
        <fullName evidence="4">Transferase hexapeptide repeat containing protein</fullName>
    </submittedName>
</protein>
<dbReference type="EMBL" id="CP000606">
    <property type="protein sequence ID" value="ABO23280.1"/>
    <property type="molecule type" value="Genomic_DNA"/>
</dbReference>